<evidence type="ECO:0000256" key="5">
    <source>
        <dbReference type="ARBA" id="ARBA00022737"/>
    </source>
</evidence>
<dbReference type="InterPro" id="IPR000719">
    <property type="entry name" value="Prot_kinase_dom"/>
</dbReference>
<evidence type="ECO:0000313" key="11">
    <source>
        <dbReference type="Proteomes" id="UP001459277"/>
    </source>
</evidence>
<dbReference type="PROSITE" id="PS50011">
    <property type="entry name" value="PROTEIN_KINASE_DOM"/>
    <property type="match status" value="1"/>
</dbReference>
<keyword evidence="7" id="KW-0472">Membrane</keyword>
<dbReference type="PANTHER" id="PTHR27008:SF577">
    <property type="entry name" value="PROTEIN KINASE DOMAIN-CONTAINING PROTEIN"/>
    <property type="match status" value="1"/>
</dbReference>
<proteinExistence type="predicted"/>
<keyword evidence="4" id="KW-0732">Signal</keyword>
<dbReference type="Proteomes" id="UP001459277">
    <property type="component" value="Unassembled WGS sequence"/>
</dbReference>
<dbReference type="GO" id="GO:0005524">
    <property type="term" value="F:ATP binding"/>
    <property type="evidence" value="ECO:0007669"/>
    <property type="project" value="InterPro"/>
</dbReference>
<organism evidence="10 11">
    <name type="scientific">Lithocarpus litseifolius</name>
    <dbReference type="NCBI Taxonomy" id="425828"/>
    <lineage>
        <taxon>Eukaryota</taxon>
        <taxon>Viridiplantae</taxon>
        <taxon>Streptophyta</taxon>
        <taxon>Embryophyta</taxon>
        <taxon>Tracheophyta</taxon>
        <taxon>Spermatophyta</taxon>
        <taxon>Magnoliopsida</taxon>
        <taxon>eudicotyledons</taxon>
        <taxon>Gunneridae</taxon>
        <taxon>Pentapetalae</taxon>
        <taxon>rosids</taxon>
        <taxon>fabids</taxon>
        <taxon>Fagales</taxon>
        <taxon>Fagaceae</taxon>
        <taxon>Lithocarpus</taxon>
    </lineage>
</organism>
<evidence type="ECO:0000259" key="9">
    <source>
        <dbReference type="PROSITE" id="PS50011"/>
    </source>
</evidence>
<dbReference type="AlphaFoldDB" id="A0AAW2CRP0"/>
<protein>
    <recommendedName>
        <fullName evidence="9">Protein kinase domain-containing protein</fullName>
    </recommendedName>
</protein>
<evidence type="ECO:0000256" key="4">
    <source>
        <dbReference type="ARBA" id="ARBA00022729"/>
    </source>
</evidence>
<dbReference type="FunFam" id="3.80.10.10:FF:000041">
    <property type="entry name" value="LRR receptor-like serine/threonine-protein kinase ERECTA"/>
    <property type="match status" value="1"/>
</dbReference>
<dbReference type="Gene3D" id="1.10.510.10">
    <property type="entry name" value="Transferase(Phosphotransferase) domain 1"/>
    <property type="match status" value="1"/>
</dbReference>
<keyword evidence="2" id="KW-0433">Leucine-rich repeat</keyword>
<keyword evidence="11" id="KW-1185">Reference proteome</keyword>
<evidence type="ECO:0000256" key="3">
    <source>
        <dbReference type="ARBA" id="ARBA00022692"/>
    </source>
</evidence>
<dbReference type="InterPro" id="IPR032675">
    <property type="entry name" value="LRR_dom_sf"/>
</dbReference>
<dbReference type="SUPFAM" id="SSF52058">
    <property type="entry name" value="L domain-like"/>
    <property type="match status" value="1"/>
</dbReference>
<evidence type="ECO:0000256" key="2">
    <source>
        <dbReference type="ARBA" id="ARBA00022614"/>
    </source>
</evidence>
<dbReference type="EMBL" id="JAZDWU010000006">
    <property type="protein sequence ID" value="KAK9999670.1"/>
    <property type="molecule type" value="Genomic_DNA"/>
</dbReference>
<dbReference type="Pfam" id="PF00069">
    <property type="entry name" value="Pkinase"/>
    <property type="match status" value="1"/>
</dbReference>
<dbReference type="GO" id="GO:0004672">
    <property type="term" value="F:protein kinase activity"/>
    <property type="evidence" value="ECO:0007669"/>
    <property type="project" value="InterPro"/>
</dbReference>
<reference evidence="10 11" key="1">
    <citation type="submission" date="2024-01" db="EMBL/GenBank/DDBJ databases">
        <title>A telomere-to-telomere, gap-free genome of sweet tea (Lithocarpus litseifolius).</title>
        <authorList>
            <person name="Zhou J."/>
        </authorList>
    </citation>
    <scope>NUCLEOTIDE SEQUENCE [LARGE SCALE GENOMIC DNA]</scope>
    <source>
        <strain evidence="10">Zhou-2022a</strain>
        <tissue evidence="10">Leaf</tissue>
    </source>
</reference>
<keyword evidence="3" id="KW-0812">Transmembrane</keyword>
<dbReference type="PROSITE" id="PS51450">
    <property type="entry name" value="LRR"/>
    <property type="match status" value="1"/>
</dbReference>
<keyword evidence="8" id="KW-0325">Glycoprotein</keyword>
<dbReference type="GO" id="GO:0016020">
    <property type="term" value="C:membrane"/>
    <property type="evidence" value="ECO:0007669"/>
    <property type="project" value="UniProtKB-SubCell"/>
</dbReference>
<dbReference type="Gene3D" id="3.80.10.10">
    <property type="entry name" value="Ribonuclease Inhibitor"/>
    <property type="match status" value="1"/>
</dbReference>
<dbReference type="InterPro" id="IPR008271">
    <property type="entry name" value="Ser/Thr_kinase_AS"/>
</dbReference>
<evidence type="ECO:0000256" key="6">
    <source>
        <dbReference type="ARBA" id="ARBA00022989"/>
    </source>
</evidence>
<dbReference type="PANTHER" id="PTHR27008">
    <property type="entry name" value="OS04G0122200 PROTEIN"/>
    <property type="match status" value="1"/>
</dbReference>
<evidence type="ECO:0000256" key="8">
    <source>
        <dbReference type="ARBA" id="ARBA00023180"/>
    </source>
</evidence>
<dbReference type="Pfam" id="PF00560">
    <property type="entry name" value="LRR_1"/>
    <property type="match status" value="2"/>
</dbReference>
<evidence type="ECO:0000313" key="10">
    <source>
        <dbReference type="EMBL" id="KAK9999670.1"/>
    </source>
</evidence>
<evidence type="ECO:0000256" key="7">
    <source>
        <dbReference type="ARBA" id="ARBA00023136"/>
    </source>
</evidence>
<dbReference type="InterPro" id="IPR011009">
    <property type="entry name" value="Kinase-like_dom_sf"/>
</dbReference>
<keyword evidence="6" id="KW-1133">Transmembrane helix</keyword>
<gene>
    <name evidence="10" type="ORF">SO802_019273</name>
</gene>
<accession>A0AAW2CRP0</accession>
<name>A0AAW2CRP0_9ROSI</name>
<comment type="caution">
    <text evidence="10">The sequence shown here is derived from an EMBL/GenBank/DDBJ whole genome shotgun (WGS) entry which is preliminary data.</text>
</comment>
<sequence>MCQNLFLLNLANNNLIGFISPQVTGPSFSLVVLDLSGNQFIGVLPMEIGILKNLEYLNISENMLFGKIPTSLGSCVKLEFLDIRRNLFQGIIPPSLGSLRDLQELDLSNNNLSGQIPNFLEHFVYLKFLNLSHNHFENEVFYRAHDFKALVYEFMENGNLEEWLHPTPRVDDAHEEKRNLSLLNRLNIAIDVTNALDYLHNHCQTPVVHCDLKPSNVLLDDELIGHVGDFGLARFLLNNT</sequence>
<dbReference type="SUPFAM" id="SSF56112">
    <property type="entry name" value="Protein kinase-like (PK-like)"/>
    <property type="match status" value="1"/>
</dbReference>
<dbReference type="PRINTS" id="PR00019">
    <property type="entry name" value="LEURICHRPT"/>
</dbReference>
<comment type="subcellular location">
    <subcellularLocation>
        <location evidence="1">Membrane</location>
    </subcellularLocation>
</comment>
<dbReference type="Pfam" id="PF13855">
    <property type="entry name" value="LRR_8"/>
    <property type="match status" value="1"/>
</dbReference>
<dbReference type="PROSITE" id="PS00108">
    <property type="entry name" value="PROTEIN_KINASE_ST"/>
    <property type="match status" value="1"/>
</dbReference>
<dbReference type="InterPro" id="IPR001611">
    <property type="entry name" value="Leu-rich_rpt"/>
</dbReference>
<dbReference type="InterPro" id="IPR051809">
    <property type="entry name" value="Plant_receptor-like_S/T_kinase"/>
</dbReference>
<feature type="domain" description="Protein kinase" evidence="9">
    <location>
        <begin position="54"/>
        <end position="240"/>
    </location>
</feature>
<keyword evidence="5" id="KW-0677">Repeat</keyword>
<evidence type="ECO:0000256" key="1">
    <source>
        <dbReference type="ARBA" id="ARBA00004370"/>
    </source>
</evidence>